<dbReference type="Proteomes" id="UP000199568">
    <property type="component" value="Unassembled WGS sequence"/>
</dbReference>
<evidence type="ECO:0000313" key="1">
    <source>
        <dbReference type="EMBL" id="SET17880.1"/>
    </source>
</evidence>
<dbReference type="InterPro" id="IPR007487">
    <property type="entry name" value="ABC_transpt-TYRBP-like"/>
</dbReference>
<name>A0A1I0CEK4_9FIRM</name>
<dbReference type="PANTHER" id="PTHR35271:SF1">
    <property type="entry name" value="ABC TRANSPORTER, SUBSTRATE-BINDING LIPOPROTEIN"/>
    <property type="match status" value="1"/>
</dbReference>
<protein>
    <submittedName>
        <fullName evidence="1">ABC-type uncharacterized transport system, substrate-binding protein</fullName>
    </submittedName>
</protein>
<dbReference type="Gene3D" id="3.40.50.2300">
    <property type="match status" value="2"/>
</dbReference>
<dbReference type="PANTHER" id="PTHR35271">
    <property type="entry name" value="ABC TRANSPORTER, SUBSTRATE-BINDING LIPOPROTEIN-RELATED"/>
    <property type="match status" value="1"/>
</dbReference>
<keyword evidence="2" id="KW-1185">Reference proteome</keyword>
<gene>
    <name evidence="1" type="ORF">SAMN05660297_01623</name>
</gene>
<dbReference type="EMBL" id="FOHU01000005">
    <property type="protein sequence ID" value="SET17880.1"/>
    <property type="molecule type" value="Genomic_DNA"/>
</dbReference>
<evidence type="ECO:0000313" key="2">
    <source>
        <dbReference type="Proteomes" id="UP000199568"/>
    </source>
</evidence>
<dbReference type="AlphaFoldDB" id="A0A1I0CEK4"/>
<dbReference type="Pfam" id="PF04392">
    <property type="entry name" value="ABC_sub_bind"/>
    <property type="match status" value="1"/>
</dbReference>
<proteinExistence type="predicted"/>
<reference evidence="1 2" key="1">
    <citation type="submission" date="2016-10" db="EMBL/GenBank/DDBJ databases">
        <authorList>
            <person name="de Groot N.N."/>
        </authorList>
    </citation>
    <scope>NUCLEOTIDE SEQUENCE [LARGE SCALE GENOMIC DNA]</scope>
    <source>
        <strain evidence="1 2">DSM 18979</strain>
    </source>
</reference>
<dbReference type="RefSeq" id="WP_170834737.1">
    <property type="nucleotide sequence ID" value="NZ_FOHU01000005.1"/>
</dbReference>
<sequence>MKRAMIKIVCTLMIFLVSMQIVTIAMPGSGDILSNSPDTNDGNKWRIGYCESEPFLNFTGSLYGLIFGLNESGWISVNLEEMPYEIGQEDSLIMWNWLAAQDTGPYIEFVQDAYYSLYRPGDEEAVHKRLTETKDIDLMVAKGTYAGRLLSNDDHNTPVMVFSTTNAVSAGIIKSDIDSGRDHIWAHMDSDRYKRQIQVFYDIFQFKKLGVVYEDSPVGRIYAALDDIEELADILGYEVITYTVDEARDDEDRERYHREVLEAHKKLATQVDAMYLTAGTRDINKISYLLTPFYEAGIPVFSQLGAQEVRHGALLSLYRADFSGIGRFGADNVTRVLKGAKPRELSQIYGDTPSIVLNLKVADRIGYKAPFEILLSADEIYNRIEGEY</sequence>
<accession>A0A1I0CEK4</accession>
<organism evidence="1 2">
    <name type="scientific">Natronincola peptidivorans</name>
    <dbReference type="NCBI Taxonomy" id="426128"/>
    <lineage>
        <taxon>Bacteria</taxon>
        <taxon>Bacillati</taxon>
        <taxon>Bacillota</taxon>
        <taxon>Clostridia</taxon>
        <taxon>Peptostreptococcales</taxon>
        <taxon>Natronincolaceae</taxon>
        <taxon>Natronincola</taxon>
    </lineage>
</organism>
<dbReference type="STRING" id="426128.SAMN05660297_01623"/>